<dbReference type="InterPro" id="IPR013035">
    <property type="entry name" value="PEP_carboxykinase_C"/>
</dbReference>
<dbReference type="ExpressionAtlas" id="A0A1D6JDA1">
    <property type="expression patterns" value="baseline and differential"/>
</dbReference>
<gene>
    <name evidence="2" type="ORF">ZEAMMB73_Zm00001d026192</name>
</gene>
<evidence type="ECO:0000313" key="2">
    <source>
        <dbReference type="EMBL" id="AQK45808.1"/>
    </source>
</evidence>
<protein>
    <recommendedName>
        <fullName evidence="3">Phosphoenolpyruvate carboxykinase (ATP)</fullName>
    </recommendedName>
</protein>
<accession>A0A1D6JDA1</accession>
<feature type="region of interest" description="Disordered" evidence="1">
    <location>
        <begin position="1"/>
        <end position="39"/>
    </location>
</feature>
<dbReference type="Pfam" id="PF01293">
    <property type="entry name" value="PEPCK_ATP"/>
    <property type="match status" value="1"/>
</dbReference>
<organism evidence="2">
    <name type="scientific">Zea mays</name>
    <name type="common">Maize</name>
    <dbReference type="NCBI Taxonomy" id="4577"/>
    <lineage>
        <taxon>Eukaryota</taxon>
        <taxon>Viridiplantae</taxon>
        <taxon>Streptophyta</taxon>
        <taxon>Embryophyta</taxon>
        <taxon>Tracheophyta</taxon>
        <taxon>Spermatophyta</taxon>
        <taxon>Magnoliopsida</taxon>
        <taxon>Liliopsida</taxon>
        <taxon>Poales</taxon>
        <taxon>Poaceae</taxon>
        <taxon>PACMAD clade</taxon>
        <taxon>Panicoideae</taxon>
        <taxon>Andropogonodae</taxon>
        <taxon>Andropogoneae</taxon>
        <taxon>Tripsacinae</taxon>
        <taxon>Zea</taxon>
    </lineage>
</organism>
<dbReference type="InterPro" id="IPR001272">
    <property type="entry name" value="PEP_carboxykinase_ATP"/>
</dbReference>
<reference evidence="2" key="1">
    <citation type="submission" date="2015-12" db="EMBL/GenBank/DDBJ databases">
        <title>Update maize B73 reference genome by single molecule sequencing technologies.</title>
        <authorList>
            <consortium name="Maize Genome Sequencing Project"/>
            <person name="Ware D."/>
        </authorList>
    </citation>
    <scope>NUCLEOTIDE SEQUENCE</scope>
    <source>
        <tissue evidence="2">Seedling</tissue>
    </source>
</reference>
<dbReference type="Gene3D" id="3.90.228.20">
    <property type="match status" value="1"/>
</dbReference>
<dbReference type="GO" id="GO:0006094">
    <property type="term" value="P:gluconeogenesis"/>
    <property type="evidence" value="ECO:0007669"/>
    <property type="project" value="InterPro"/>
</dbReference>
<proteinExistence type="predicted"/>
<dbReference type="PANTHER" id="PTHR30031:SF2">
    <property type="entry name" value="PHOSPHOENOLPYRUVATE CARBOXYKINASE (ATP)"/>
    <property type="match status" value="1"/>
</dbReference>
<dbReference type="FunFam" id="3.90.228.20:FF:000007">
    <property type="entry name" value="Uncharacterized protein"/>
    <property type="match status" value="1"/>
</dbReference>
<dbReference type="GO" id="GO:0004612">
    <property type="term" value="F:phosphoenolpyruvate carboxykinase (ATP) activity"/>
    <property type="evidence" value="ECO:0007669"/>
    <property type="project" value="InterPro"/>
</dbReference>
<evidence type="ECO:0008006" key="3">
    <source>
        <dbReference type="Google" id="ProtNLM"/>
    </source>
</evidence>
<dbReference type="PANTHER" id="PTHR30031">
    <property type="entry name" value="PHOSPHOENOLPYRUVATE CARBOXYKINASE ATP"/>
    <property type="match status" value="1"/>
</dbReference>
<dbReference type="AlphaFoldDB" id="A0A1D6JDA1"/>
<dbReference type="EMBL" id="CM000786">
    <property type="protein sequence ID" value="AQK45808.1"/>
    <property type="molecule type" value="Genomic_DNA"/>
</dbReference>
<dbReference type="GO" id="GO:0005524">
    <property type="term" value="F:ATP binding"/>
    <property type="evidence" value="ECO:0007669"/>
    <property type="project" value="InterPro"/>
</dbReference>
<name>A0A1D6JDA1_MAIZE</name>
<dbReference type="SUPFAM" id="SSF53795">
    <property type="entry name" value="PEP carboxykinase-like"/>
    <property type="match status" value="1"/>
</dbReference>
<sequence>MGSSPPPLRRAGSERRSPQPAAKRRQAGEGERWKRSGAPANRICSGFFVAQPSPQRHRRRRTSDREDQEVSYGLNWAIAGKGVIVKDKVLHNLETSELQKGGATYPDFLSGIPLHVRGDVIGGVPDRAISHDTSPLTIYATSSISNNVKTVLGSGTQYANGFAVADIERSSLILCGKAFADSAIVKDALTAMTAPILSARGGLPVPGWILNFGGSTVLLFAPVEIMMSCVEIHNALLSIDCGAVISSKGSTVLFPTKASREQKLLTKPTAVIIVSSDSSGAIPSVCKLSPGQAAYHFLAGYHDGKFVPAYNRAPSPADPLALASSLFSHLKEDDTPSYLINAKHSGKYIDGEWGTIAKGKKRGYPEQIDY</sequence>
<evidence type="ECO:0000256" key="1">
    <source>
        <dbReference type="SAM" id="MobiDB-lite"/>
    </source>
</evidence>